<dbReference type="InterPro" id="IPR036291">
    <property type="entry name" value="NAD(P)-bd_dom_sf"/>
</dbReference>
<dbReference type="PANTHER" id="PTHR10366:SF852">
    <property type="entry name" value="CINNAMOYL-COA REDUCTASE CAD2"/>
    <property type="match status" value="1"/>
</dbReference>
<dbReference type="ExpressionAtlas" id="A0A1D6H4Q8">
    <property type="expression patterns" value="baseline and differential"/>
</dbReference>
<dbReference type="EMBL" id="CM000781">
    <property type="protein sequence ID" value="AQK69809.1"/>
    <property type="molecule type" value="Genomic_DNA"/>
</dbReference>
<dbReference type="InterPro" id="IPR050425">
    <property type="entry name" value="NAD(P)_dehydrat-like"/>
</dbReference>
<dbReference type="FunFam" id="3.40.50.720:FF:000085">
    <property type="entry name" value="Dihydroflavonol reductase"/>
    <property type="match status" value="1"/>
</dbReference>
<dbReference type="InParanoid" id="A0A1D6H4Q8"/>
<dbReference type="AlphaFoldDB" id="A0A1D6H4Q8"/>
<dbReference type="CDD" id="cd08958">
    <property type="entry name" value="FR_SDR_e"/>
    <property type="match status" value="1"/>
</dbReference>
<evidence type="ECO:0000313" key="5">
    <source>
        <dbReference type="EMBL" id="AQK69809.1"/>
    </source>
</evidence>
<dbReference type="Pfam" id="PF05368">
    <property type="entry name" value="NmrA"/>
    <property type="match status" value="1"/>
</dbReference>
<evidence type="ECO:0000256" key="2">
    <source>
        <dbReference type="RuleBase" id="RU004475"/>
    </source>
</evidence>
<dbReference type="PANTHER" id="PTHR10366">
    <property type="entry name" value="NAD DEPENDENT EPIMERASE/DEHYDRATASE"/>
    <property type="match status" value="1"/>
</dbReference>
<feature type="domain" description="NmrA-like" evidence="4">
    <location>
        <begin position="14"/>
        <end position="96"/>
    </location>
</feature>
<protein>
    <submittedName>
        <fullName evidence="5">NAD(P)-binding Rossmann-fold superfamily protein</fullName>
    </submittedName>
</protein>
<dbReference type="InterPro" id="IPR008030">
    <property type="entry name" value="NmrA-like"/>
</dbReference>
<feature type="domain" description="3-beta hydroxysteroid dehydrogenase/isomerase" evidence="3">
    <location>
        <begin position="154"/>
        <end position="300"/>
    </location>
</feature>
<dbReference type="IntAct" id="A0A1D6H4Q8">
    <property type="interactions" value="6"/>
</dbReference>
<dbReference type="FunFam" id="3.40.50.720:FF:001172">
    <property type="entry name" value="NAD(P)-binding Rossmann-fold superfamily protein"/>
    <property type="match status" value="1"/>
</dbReference>
<reference evidence="5" key="1">
    <citation type="submission" date="2015-12" db="EMBL/GenBank/DDBJ databases">
        <title>Update maize B73 reference genome by single molecule sequencing technologies.</title>
        <authorList>
            <consortium name="Maize Genome Sequencing Project"/>
            <person name="Ware D."/>
        </authorList>
    </citation>
    <scope>NUCLEOTIDE SEQUENCE</scope>
    <source>
        <tissue evidence="5">Seedling</tissue>
    </source>
</reference>
<dbReference type="STRING" id="4577.A0A1D6H4Q8"/>
<dbReference type="SMR" id="A0A1D6H4Q8"/>
<dbReference type="SUPFAM" id="SSF51735">
    <property type="entry name" value="NAD(P)-binding Rossmann-fold domains"/>
    <property type="match status" value="1"/>
</dbReference>
<dbReference type="GO" id="GO:0006694">
    <property type="term" value="P:steroid biosynthetic process"/>
    <property type="evidence" value="ECO:0007669"/>
    <property type="project" value="InterPro"/>
</dbReference>
<comment type="similarity">
    <text evidence="2">Belongs to the 3-beta-HSD family.</text>
</comment>
<proteinExistence type="inferred from homology"/>
<evidence type="ECO:0000259" key="4">
    <source>
        <dbReference type="Pfam" id="PF05368"/>
    </source>
</evidence>
<evidence type="ECO:0000259" key="3">
    <source>
        <dbReference type="Pfam" id="PF01073"/>
    </source>
</evidence>
<sequence>MASAAATATMGTGKVVCVTGASGYIASWIVRLLLDRGYTVRATVRDTADPKKTLHLTALDGAKDRLHLFKASLLEEGSFDAAVHGCDTVFHTASPFYHNVKDAKVCLMKTSWKEEFPSAARFIIHLQFLSASSGILPMSPPDTQIFVLSFSGNEQAELLDPAVKGTLNVLGSCKKASIKKVVVTSSMAAVAYNRRPRTPEVTVDETWFSDPQICETNQQWYILSKTLAEEAAWKFSRDNGLEIVTINPAMVIGPLLQPTLNTSAEAILKLINGSSSTYPNFCFGWVNVKDVALAHILAYEVPSSNGRYCMVERVVHYSELVNIIRNMYPTLPLPDKCADDKPFVPPYQVSKEKIKSIGIELIPLETSVKETIESLKEKGFASF</sequence>
<gene>
    <name evidence="5" type="ORF">ZEAMMB73_Zm00001d015956</name>
</gene>
<dbReference type="Pfam" id="PF01073">
    <property type="entry name" value="3Beta_HSD"/>
    <property type="match status" value="1"/>
</dbReference>
<organism evidence="5">
    <name type="scientific">Zea mays</name>
    <name type="common">Maize</name>
    <dbReference type="NCBI Taxonomy" id="4577"/>
    <lineage>
        <taxon>Eukaryota</taxon>
        <taxon>Viridiplantae</taxon>
        <taxon>Streptophyta</taxon>
        <taxon>Embryophyta</taxon>
        <taxon>Tracheophyta</taxon>
        <taxon>Spermatophyta</taxon>
        <taxon>Magnoliopsida</taxon>
        <taxon>Liliopsida</taxon>
        <taxon>Poales</taxon>
        <taxon>Poaceae</taxon>
        <taxon>PACMAD clade</taxon>
        <taxon>Panicoideae</taxon>
        <taxon>Andropogonodae</taxon>
        <taxon>Andropogoneae</taxon>
        <taxon>Tripsacinae</taxon>
        <taxon>Zea</taxon>
    </lineage>
</organism>
<dbReference type="FunCoup" id="A0A1D6H4Q8">
    <property type="interactions" value="818"/>
</dbReference>
<dbReference type="Gene3D" id="3.40.50.720">
    <property type="entry name" value="NAD(P)-binding Rossmann-like Domain"/>
    <property type="match status" value="2"/>
</dbReference>
<dbReference type="GO" id="GO:0016616">
    <property type="term" value="F:oxidoreductase activity, acting on the CH-OH group of donors, NAD or NADP as acceptor"/>
    <property type="evidence" value="ECO:0007669"/>
    <property type="project" value="InterPro"/>
</dbReference>
<accession>A0A1D6H4Q8</accession>
<evidence type="ECO:0000256" key="1">
    <source>
        <dbReference type="ARBA" id="ARBA00023002"/>
    </source>
</evidence>
<keyword evidence="1 2" id="KW-0560">Oxidoreductase</keyword>
<name>A0A1D6H4Q8_MAIZE</name>
<dbReference type="InterPro" id="IPR002225">
    <property type="entry name" value="3Beta_OHSteriod_DH/Estase"/>
</dbReference>